<evidence type="ECO:0000256" key="3">
    <source>
        <dbReference type="ARBA" id="ARBA00022475"/>
    </source>
</evidence>
<dbReference type="GO" id="GO:0005886">
    <property type="term" value="C:plasma membrane"/>
    <property type="evidence" value="ECO:0007669"/>
    <property type="project" value="UniProtKB-SubCell"/>
</dbReference>
<dbReference type="KEGG" id="pavi:110772044"/>
<dbReference type="InterPro" id="IPR013210">
    <property type="entry name" value="LRR_N_plant-typ"/>
</dbReference>
<evidence type="ECO:0000313" key="14">
    <source>
        <dbReference type="Proteomes" id="UP000515124"/>
    </source>
</evidence>
<dbReference type="FunFam" id="3.80.10.10:FF:000111">
    <property type="entry name" value="LRR receptor-like serine/threonine-protein kinase ERECTA"/>
    <property type="match status" value="1"/>
</dbReference>
<dbReference type="Pfam" id="PF08263">
    <property type="entry name" value="LRRNT_2"/>
    <property type="match status" value="1"/>
</dbReference>
<dbReference type="InterPro" id="IPR032675">
    <property type="entry name" value="LRR_dom_sf"/>
</dbReference>
<evidence type="ECO:0000256" key="1">
    <source>
        <dbReference type="ARBA" id="ARBA00004251"/>
    </source>
</evidence>
<dbReference type="GeneID" id="110772044"/>
<organism evidence="14 15">
    <name type="scientific">Prunus avium</name>
    <name type="common">Cherry</name>
    <name type="synonym">Cerasus avium</name>
    <dbReference type="NCBI Taxonomy" id="42229"/>
    <lineage>
        <taxon>Eukaryota</taxon>
        <taxon>Viridiplantae</taxon>
        <taxon>Streptophyta</taxon>
        <taxon>Embryophyta</taxon>
        <taxon>Tracheophyta</taxon>
        <taxon>Spermatophyta</taxon>
        <taxon>Magnoliopsida</taxon>
        <taxon>eudicotyledons</taxon>
        <taxon>Gunneridae</taxon>
        <taxon>Pentapetalae</taxon>
        <taxon>rosids</taxon>
        <taxon>fabids</taxon>
        <taxon>Rosales</taxon>
        <taxon>Rosaceae</taxon>
        <taxon>Amygdaloideae</taxon>
        <taxon>Amygdaleae</taxon>
        <taxon>Prunus</taxon>
    </lineage>
</organism>
<evidence type="ECO:0000256" key="8">
    <source>
        <dbReference type="ARBA" id="ARBA00022989"/>
    </source>
</evidence>
<evidence type="ECO:0000313" key="15">
    <source>
        <dbReference type="RefSeq" id="XP_021832109.1"/>
    </source>
</evidence>
<keyword evidence="5 12" id="KW-0812">Transmembrane</keyword>
<keyword evidence="11" id="KW-0325">Glycoprotein</keyword>
<dbReference type="PRINTS" id="PR00019">
    <property type="entry name" value="LEURICHRPT"/>
</dbReference>
<accession>A0A6P5TZ53</accession>
<keyword evidence="4" id="KW-0433">Leucine-rich repeat</keyword>
<feature type="transmembrane region" description="Helical" evidence="12">
    <location>
        <begin position="940"/>
        <end position="961"/>
    </location>
</feature>
<dbReference type="Proteomes" id="UP000515124">
    <property type="component" value="Unplaced"/>
</dbReference>
<dbReference type="FunFam" id="3.80.10.10:FF:000095">
    <property type="entry name" value="LRR receptor-like serine/threonine-protein kinase GSO1"/>
    <property type="match status" value="2"/>
</dbReference>
<evidence type="ECO:0000256" key="7">
    <source>
        <dbReference type="ARBA" id="ARBA00022737"/>
    </source>
</evidence>
<dbReference type="RefSeq" id="XP_021832109.1">
    <property type="nucleotide sequence ID" value="XM_021976417.1"/>
</dbReference>
<dbReference type="Pfam" id="PF13855">
    <property type="entry name" value="LRR_8"/>
    <property type="match status" value="3"/>
</dbReference>
<proteinExistence type="inferred from homology"/>
<keyword evidence="14" id="KW-1185">Reference proteome</keyword>
<evidence type="ECO:0000256" key="9">
    <source>
        <dbReference type="ARBA" id="ARBA00023136"/>
    </source>
</evidence>
<keyword evidence="9 12" id="KW-0472">Membrane</keyword>
<evidence type="ECO:0000256" key="10">
    <source>
        <dbReference type="ARBA" id="ARBA00023170"/>
    </source>
</evidence>
<name>A0A6P5TZ53_PRUAV</name>
<keyword evidence="3" id="KW-1003">Cell membrane</keyword>
<evidence type="ECO:0000256" key="12">
    <source>
        <dbReference type="SAM" id="Phobius"/>
    </source>
</evidence>
<gene>
    <name evidence="15" type="primary">LOC110772044</name>
</gene>
<evidence type="ECO:0000256" key="2">
    <source>
        <dbReference type="ARBA" id="ARBA00009592"/>
    </source>
</evidence>
<dbReference type="PANTHER" id="PTHR48052:SF8">
    <property type="entry name" value="LRR RECEPTOR-LIKE SERINE_THREONINE-PROTEIN KINASE FLS2"/>
    <property type="match status" value="1"/>
</dbReference>
<dbReference type="Pfam" id="PF00560">
    <property type="entry name" value="LRR_1"/>
    <property type="match status" value="6"/>
</dbReference>
<evidence type="ECO:0000259" key="13">
    <source>
        <dbReference type="Pfam" id="PF08263"/>
    </source>
</evidence>
<dbReference type="SUPFAM" id="SSF52058">
    <property type="entry name" value="L domain-like"/>
    <property type="match status" value="2"/>
</dbReference>
<dbReference type="InterPro" id="IPR001611">
    <property type="entry name" value="Leu-rich_rpt"/>
</dbReference>
<keyword evidence="10" id="KW-0675">Receptor</keyword>
<dbReference type="AlphaFoldDB" id="A0A6P5TZ53"/>
<evidence type="ECO:0000256" key="4">
    <source>
        <dbReference type="ARBA" id="ARBA00022614"/>
    </source>
</evidence>
<dbReference type="InterPro" id="IPR003591">
    <property type="entry name" value="Leu-rich_rpt_typical-subtyp"/>
</dbReference>
<dbReference type="SMART" id="SM00369">
    <property type="entry name" value="LRR_TYP"/>
    <property type="match status" value="10"/>
</dbReference>
<reference evidence="15" key="1">
    <citation type="submission" date="2025-08" db="UniProtKB">
        <authorList>
            <consortium name="RefSeq"/>
        </authorList>
    </citation>
    <scope>IDENTIFICATION</scope>
</reference>
<keyword evidence="6" id="KW-0732">Signal</keyword>
<evidence type="ECO:0000256" key="5">
    <source>
        <dbReference type="ARBA" id="ARBA00022692"/>
    </source>
</evidence>
<dbReference type="Gene3D" id="3.80.10.10">
    <property type="entry name" value="Ribonuclease Inhibitor"/>
    <property type="match status" value="4"/>
</dbReference>
<keyword evidence="8 12" id="KW-1133">Transmembrane helix</keyword>
<sequence>MTIKLIQLYVEAIPVQSRCNADQQSLLLRLKETLIFDSSVSSKLIYWNSSTNCCSWAGVSCTDGLVIGLDISEESISGGIDNSSILFDLQHLQSLNLANNYASNASQIPSAIGRLTNLRNDFIDTQLKLENPNLSMLIQNLTELTELYLDYVYISSAHGAHWSQAISSSLPKLKVLSLRGCNIPGPIHQSFAKLQSLSVLLLDWNDISAPVPGFFANFSSLTSLSLSYCNLYGTFPEEIFQITTLQKVDLQWNPRLQGSLPEFLNNGSLQSLDLSSSKFSGFLPKSIGNLKMLSTLQLSGCSFTGSIPNSVANLTQLNFLAMSLNSFNSPIDSIHWENLVNLEFLALDSNLLHGSIPLSPFSLPVLRKLVLPHNQFYGQLPEFANISSNLLDTLHLSGNHLEGPIPTSIFNLRGLQKLKLSSNHFSGFPFNGPQQPKNLSFLDLSNNSLLIDCNGSSPTTSSFLQINSLDLSSNKLRAFPDFLRNQSRLAVLDLSENQIQGKIPNWIWKLNSLHQLNLSYNDLATLQGPLLNLTSTVSVLDLRSNNLQGQIPVFLSSATYLDYSRNNFSSSIPADIGDFLHSTAFFSLSSNNLHGIIPPSICNASDLVLVDLSNNSLSGMIPECLTGLSVLNLRSNNLTGPIPDKFDEFCGLHTLDLSRNQIQGQFPKSLVNCTQLKVVNLGNNQITDTFPCLLKNISTLRVLVLRSNQFYGRIGCPEANGSWPMLQIIDLAYNNLSGKIPGTSMTTWKEMMVNEDDSLVNLGADFGTGGSAPNFYYGDAVTITSKGSAMDLVKIPTFFTLIDFSCNEFSGSIPEEMGEFKSLYVLNLSCNAFTGEIPSSFGNMRVLESLDLSKNNLSGQIPPQLANLTFLSFLNLSNNQLVGRIPTSTQFSTFPKASFAGNKGLWGPPLTADDKAGLPVPPPASNESRRSSGHEINWDLISVEIGFVFGFGVAIGSLAFYKRWRNWYYKATLNIIFKMFPQLHQRLGNQGRHVYINQRRRR</sequence>
<keyword evidence="7" id="KW-0677">Repeat</keyword>
<comment type="similarity">
    <text evidence="2">Belongs to the RLP family.</text>
</comment>
<dbReference type="PANTHER" id="PTHR48052">
    <property type="entry name" value="UNNAMED PRODUCT"/>
    <property type="match status" value="1"/>
</dbReference>
<evidence type="ECO:0000256" key="6">
    <source>
        <dbReference type="ARBA" id="ARBA00022729"/>
    </source>
</evidence>
<evidence type="ECO:0000256" key="11">
    <source>
        <dbReference type="ARBA" id="ARBA00023180"/>
    </source>
</evidence>
<dbReference type="SUPFAM" id="SSF52047">
    <property type="entry name" value="RNI-like"/>
    <property type="match status" value="1"/>
</dbReference>
<feature type="domain" description="Leucine-rich repeat-containing N-terminal plant-type" evidence="13">
    <location>
        <begin position="21"/>
        <end position="62"/>
    </location>
</feature>
<comment type="subcellular location">
    <subcellularLocation>
        <location evidence="1">Cell membrane</location>
        <topology evidence="1">Single-pass type I membrane protein</topology>
    </subcellularLocation>
</comment>
<protein>
    <submittedName>
        <fullName evidence="15">Receptor-like protein 12</fullName>
    </submittedName>
</protein>